<dbReference type="InterPro" id="IPR007421">
    <property type="entry name" value="Schlafen_AlbA_2_dom"/>
</dbReference>
<evidence type="ECO:0000313" key="4">
    <source>
        <dbReference type="EMBL" id="KIP64929.1"/>
    </source>
</evidence>
<feature type="domain" description="Schlafen AlbA-2" evidence="3">
    <location>
        <begin position="952"/>
        <end position="1085"/>
    </location>
</feature>
<protein>
    <recommendedName>
        <fullName evidence="3">Schlafen AlbA-2 domain-containing protein</fullName>
    </recommendedName>
</protein>
<evidence type="ECO:0000259" key="3">
    <source>
        <dbReference type="Pfam" id="PF04326"/>
    </source>
</evidence>
<evidence type="ECO:0000313" key="5">
    <source>
        <dbReference type="Proteomes" id="UP000032046"/>
    </source>
</evidence>
<dbReference type="Proteomes" id="UP000032046">
    <property type="component" value="Unassembled WGS sequence"/>
</dbReference>
<feature type="coiled-coil region" evidence="1">
    <location>
        <begin position="746"/>
        <end position="778"/>
    </location>
</feature>
<dbReference type="STRING" id="1602171.ST44_00610"/>
<dbReference type="InterPro" id="IPR038461">
    <property type="entry name" value="Schlafen_AlbA_2_dom_sf"/>
</dbReference>
<dbReference type="RefSeq" id="WP_042517193.1">
    <property type="nucleotide sequence ID" value="NZ_JXQK01000008.1"/>
</dbReference>
<keyword evidence="1" id="KW-0175">Coiled coil</keyword>
<dbReference type="EMBL" id="JXQK01000008">
    <property type="protein sequence ID" value="KIP64929.1"/>
    <property type="molecule type" value="Genomic_DNA"/>
</dbReference>
<accession>A0A0D0IX25</accession>
<feature type="region of interest" description="Disordered" evidence="2">
    <location>
        <begin position="1105"/>
        <end position="1127"/>
    </location>
</feature>
<organism evidence="4 5">
    <name type="scientific">Prevotella pectinovora</name>
    <dbReference type="NCBI Taxonomy" id="1602169"/>
    <lineage>
        <taxon>Bacteria</taxon>
        <taxon>Pseudomonadati</taxon>
        <taxon>Bacteroidota</taxon>
        <taxon>Bacteroidia</taxon>
        <taxon>Bacteroidales</taxon>
        <taxon>Prevotellaceae</taxon>
        <taxon>Prevotella</taxon>
    </lineage>
</organism>
<gene>
    <name evidence="4" type="ORF">ST44_00610</name>
</gene>
<sequence length="1336" mass="154547">MTVQTFQKGKFYTLPIKALREEGNNTFFIVNANNREYAIRMFDFQKSDKKVLQMEELPCMVKDIHGDNIVFVQNFARMFEDIYISGKVYPFIVNKEAYNPNNEFRYYDIRDYNGVPFRIKCEKNTFLVPNQKIRCMVSRPSLNKMILILENTKKDVIVNCISPKELLRKSGIEEKCQRFLLYSFATNPGFEEAKEYYEQGNPEWVIKAITAIVEVEQWPNLSNKNKEILLSCYHRICLYLLEDSDYLHQFNESDRENFQTWIADRVTMSETYLECLSFIGEKKCSEETDLILRKIRNSGYIYHPHKRMRLLIAMFSLQPELLEEKIDAILDLLAEKAKEWKTASFNDAFSSFLQFYVMSNMEKTNREAVIDNEQNNLLLSRMVRSICYLLLMTNGKDINVALYRSLLFHYLSFTRSRNVLGDNDHTHNLAEQLADRAFTTLVVSEDKMKDFSWGRDFRQTELLAYQMAATKESSTTFLTRSYEAHNVRFTVSADSITIARSSSASKEKNILPQDFPGWFNLQIFLDQPGKYSIGKKAKVRMWKDYWKKVENALFEEKKTPSIHPQRKIAPEVGTTVTIRVLWKDEYHQNRFYCRIEDDQYEGEGWIDTYQKGGSIGLFHYDPQLDIDSFYIDGKPILFKARVNSVGSPNDEVRTYMFDAVSFIDGLIKDQVSFGEESDCTIFYYDPKNDIFCGVTEYGYGIFIHPSDEFAQLNIGDTVSVRVTDASRPNAIQGEITGIGEKAVVIKEAAESVLHEYKDELYEETEEELEEEAMAASEDIFELDYMKEIINIFDHKAVLETDNIRAYAFLSIAHILSKMIDDKAMMLYLEQRQHFLSILEDYGENGKINDDELEALGNDYGDIVEKFPILKQRLSEMRIVNCFGQQDKNPYLWSMVNDNEPDNILSKLSRLMLSYNMAEGFGLQEHQKAIINKIRGVLNVNVELPQIYSFGEENQTTEFKTSIVFPPNNNMRADIKQQTFNIMKVICGMVNAYGGTLYLGVYDTGTAKGLADDLEFFEESKDKFDLYVRNQIRTSLGDSVNASVVIEHPEAGKHWIYAIKVAASKTPIPLRLDNNFYLREGSSTHLIDQPQLIDIMKERNFAQYDTRVSEPEEEDDVQETAEQEEKKEQTVKIKTKALPDDIIGTSELRSNITENWVDGYGIDTSCYLRIQSIGNWCMLDEVEWEDGILTLAIHDDELEGSLIVVYEDGKVNRIPMDQLTDKSRGSSYKMYAQSKPIFICPARKDDALLTAYEDDKGKQFLRLDDVSNIEEGKMLSAGNTLTDAGFSKIFFCEIIAKEYHEELHRLHNLKRSSLGFQALTSYGQKEQEVMRKIGIEL</sequence>
<name>A0A0D0IX25_9BACT</name>
<feature type="compositionally biased region" description="Acidic residues" evidence="2">
    <location>
        <begin position="1110"/>
        <end position="1121"/>
    </location>
</feature>
<evidence type="ECO:0000256" key="2">
    <source>
        <dbReference type="SAM" id="MobiDB-lite"/>
    </source>
</evidence>
<dbReference type="Pfam" id="PF04326">
    <property type="entry name" value="SLFN_AlbA_2"/>
    <property type="match status" value="1"/>
</dbReference>
<reference evidence="4 5" key="1">
    <citation type="submission" date="2015-01" db="EMBL/GenBank/DDBJ databases">
        <title>Comparative genomics of non-oral Prevotella species.</title>
        <authorList>
            <person name="Accetto T."/>
            <person name="Nograsek B."/>
            <person name="Avgustin G."/>
        </authorList>
    </citation>
    <scope>NUCLEOTIDE SEQUENCE [LARGE SCALE GENOMIC DNA]</scope>
    <source>
        <strain evidence="4 5">P5-119</strain>
    </source>
</reference>
<proteinExistence type="predicted"/>
<comment type="caution">
    <text evidence="4">The sequence shown here is derived from an EMBL/GenBank/DDBJ whole genome shotgun (WGS) entry which is preliminary data.</text>
</comment>
<keyword evidence="5" id="KW-1185">Reference proteome</keyword>
<dbReference type="Gene3D" id="3.30.950.30">
    <property type="entry name" value="Schlafen, AAA domain"/>
    <property type="match status" value="1"/>
</dbReference>
<evidence type="ECO:0000256" key="1">
    <source>
        <dbReference type="SAM" id="Coils"/>
    </source>
</evidence>